<dbReference type="NCBIfam" id="TIGR00214">
    <property type="entry name" value="lipB"/>
    <property type="match status" value="1"/>
</dbReference>
<protein>
    <recommendedName>
        <fullName evidence="5">Octanoyltransferase</fullName>
        <ecNumber evidence="5">2.3.1.181</ecNumber>
    </recommendedName>
</protein>
<dbReference type="InterPro" id="IPR045864">
    <property type="entry name" value="aa-tRNA-synth_II/BPL/LPL"/>
</dbReference>
<sequence>MLLKGRIGRYGKTSILSLRSQRVNLTTVRKPLTKTVIPIDESSNTLRHLQFTPRMSFEDGLAIQEKFVKAQLDIKELQSKIKRRVAEIEDQYENASINENEQKILDQIMSMKPNPLLLTFEFDPTYTGGKRVKKTITDQQIQAFENFVPEVQKNNPKPKFVQVERGGQITYHGPGQLVAYIILDLKTFKDFPAKCLVAAIEQSTINALKHTTLNEKGDKLDLDAFVTENTGVWTSTNKKIASIGIHVRRSITSHGVAVNIDTDLSYMKRFEMCGLKDSIPTSIRNENPNAHVSVQQFAIEYGKQLAKVLGIQTIERMQIMEDDLKNMLEKN</sequence>
<dbReference type="InterPro" id="IPR000544">
    <property type="entry name" value="Octanoyltransferase"/>
</dbReference>
<dbReference type="PROSITE" id="PS01313">
    <property type="entry name" value="LIPB"/>
    <property type="match status" value="1"/>
</dbReference>
<comment type="caution">
    <text evidence="7">The sequence shown here is derived from an EMBL/GenBank/DDBJ whole genome shotgun (WGS) entry which is preliminary data.</text>
</comment>
<comment type="catalytic activity">
    <reaction evidence="5">
        <text>octanoyl-[ACP] + L-lysyl-[protein] = N(6)-octanoyl-L-lysyl-[protein] + holo-[ACP] + H(+)</text>
        <dbReference type="Rhea" id="RHEA:17665"/>
        <dbReference type="Rhea" id="RHEA-COMP:9636"/>
        <dbReference type="Rhea" id="RHEA-COMP:9685"/>
        <dbReference type="Rhea" id="RHEA-COMP:9752"/>
        <dbReference type="Rhea" id="RHEA-COMP:9928"/>
        <dbReference type="ChEBI" id="CHEBI:15378"/>
        <dbReference type="ChEBI" id="CHEBI:29969"/>
        <dbReference type="ChEBI" id="CHEBI:64479"/>
        <dbReference type="ChEBI" id="CHEBI:78463"/>
        <dbReference type="ChEBI" id="CHEBI:78809"/>
        <dbReference type="EC" id="2.3.1.181"/>
    </reaction>
</comment>
<evidence type="ECO:0000256" key="5">
    <source>
        <dbReference type="PIRNR" id="PIRNR016262"/>
    </source>
</evidence>
<dbReference type="PIRSF" id="PIRSF016262">
    <property type="entry name" value="LPLase"/>
    <property type="match status" value="1"/>
</dbReference>
<gene>
    <name evidence="7" type="ORF">RNJ44_03176</name>
</gene>
<evidence type="ECO:0000256" key="4">
    <source>
        <dbReference type="ARBA" id="ARBA00023315"/>
    </source>
</evidence>
<dbReference type="InterPro" id="IPR020605">
    <property type="entry name" value="Octanoyltransferase_CS"/>
</dbReference>
<dbReference type="Pfam" id="PF21948">
    <property type="entry name" value="LplA-B_cat"/>
    <property type="match status" value="1"/>
</dbReference>
<dbReference type="Proteomes" id="UP001623330">
    <property type="component" value="Unassembled WGS sequence"/>
</dbReference>
<reference evidence="7 8" key="1">
    <citation type="submission" date="2024-05" db="EMBL/GenBank/DDBJ databases">
        <title>Long read based assembly of the Candida bracarensis genome reveals expanded adhesin content.</title>
        <authorList>
            <person name="Marcet-Houben M."/>
            <person name="Ksiezopolska E."/>
            <person name="Gabaldon T."/>
        </authorList>
    </citation>
    <scope>NUCLEOTIDE SEQUENCE [LARGE SCALE GENOMIC DNA]</scope>
    <source>
        <strain evidence="7 8">CBM6</strain>
    </source>
</reference>
<dbReference type="CDD" id="cd16444">
    <property type="entry name" value="LipB"/>
    <property type="match status" value="1"/>
</dbReference>
<keyword evidence="3 5" id="KW-0808">Transferase</keyword>
<evidence type="ECO:0000313" key="7">
    <source>
        <dbReference type="EMBL" id="KAL3234414.1"/>
    </source>
</evidence>
<dbReference type="PANTHER" id="PTHR10993">
    <property type="entry name" value="OCTANOYLTRANSFERASE"/>
    <property type="match status" value="1"/>
</dbReference>
<dbReference type="SUPFAM" id="SSF55681">
    <property type="entry name" value="Class II aaRS and biotin synthetases"/>
    <property type="match status" value="1"/>
</dbReference>
<proteinExistence type="inferred from homology"/>
<comment type="similarity">
    <text evidence="2 5">Belongs to the LipB family.</text>
</comment>
<evidence type="ECO:0000259" key="6">
    <source>
        <dbReference type="PROSITE" id="PS51733"/>
    </source>
</evidence>
<dbReference type="PANTHER" id="PTHR10993:SF7">
    <property type="entry name" value="LIPOYLTRANSFERASE 2, MITOCHONDRIAL-RELATED"/>
    <property type="match status" value="1"/>
</dbReference>
<name>A0ABR4NZ24_9SACH</name>
<accession>A0ABR4NZ24</accession>
<evidence type="ECO:0000256" key="3">
    <source>
        <dbReference type="ARBA" id="ARBA00022679"/>
    </source>
</evidence>
<organism evidence="7 8">
    <name type="scientific">Nakaseomyces bracarensis</name>
    <dbReference type="NCBI Taxonomy" id="273131"/>
    <lineage>
        <taxon>Eukaryota</taxon>
        <taxon>Fungi</taxon>
        <taxon>Dikarya</taxon>
        <taxon>Ascomycota</taxon>
        <taxon>Saccharomycotina</taxon>
        <taxon>Saccharomycetes</taxon>
        <taxon>Saccharomycetales</taxon>
        <taxon>Saccharomycetaceae</taxon>
        <taxon>Nakaseomyces</taxon>
    </lineage>
</organism>
<dbReference type="InterPro" id="IPR004143">
    <property type="entry name" value="BPL_LPL_catalytic"/>
</dbReference>
<feature type="domain" description="BPL/LPL catalytic" evidence="6">
    <location>
        <begin position="111"/>
        <end position="313"/>
    </location>
</feature>
<evidence type="ECO:0000313" key="8">
    <source>
        <dbReference type="Proteomes" id="UP001623330"/>
    </source>
</evidence>
<dbReference type="PROSITE" id="PS51733">
    <property type="entry name" value="BPL_LPL_CATALYTIC"/>
    <property type="match status" value="1"/>
</dbReference>
<comment type="pathway">
    <text evidence="1 5">Protein modification; protein lipoylation via endogenous pathway; protein N(6)-(lipoyl)lysine from octanoyl-[acyl-carrier-protein]: step 1/2.</text>
</comment>
<dbReference type="Gene3D" id="3.30.930.10">
    <property type="entry name" value="Bira Bifunctional Protein, Domain 2"/>
    <property type="match status" value="1"/>
</dbReference>
<evidence type="ECO:0000256" key="2">
    <source>
        <dbReference type="ARBA" id="ARBA00007907"/>
    </source>
</evidence>
<keyword evidence="4 5" id="KW-0012">Acyltransferase</keyword>
<keyword evidence="8" id="KW-1185">Reference proteome</keyword>
<dbReference type="EC" id="2.3.1.181" evidence="5"/>
<evidence type="ECO:0000256" key="1">
    <source>
        <dbReference type="ARBA" id="ARBA00004821"/>
    </source>
</evidence>
<comment type="function">
    <text evidence="5">Catalyzes the transfer of endogenously produced octanoic acid from octanoyl-acyl-carrier-protein onto the lipoyl domains of lipoate-dependent enzymes. Lipoyl-ACP can also act as a substrate although octanoyl-ACP is likely to be the physiological substrate.</text>
</comment>
<dbReference type="EMBL" id="JBEVYD010000003">
    <property type="protein sequence ID" value="KAL3234414.1"/>
    <property type="molecule type" value="Genomic_DNA"/>
</dbReference>